<name>A0A7R9EDH1_9NEOP</name>
<keyword evidence="5 8" id="KW-0406">Ion transport</keyword>
<dbReference type="InterPro" id="IPR003280">
    <property type="entry name" value="2pore_dom_K_chnl"/>
</dbReference>
<dbReference type="PANTHER" id="PTHR11003">
    <property type="entry name" value="POTASSIUM CHANNEL, SUBFAMILY K"/>
    <property type="match status" value="1"/>
</dbReference>
<evidence type="ECO:0000256" key="3">
    <source>
        <dbReference type="ARBA" id="ARBA00022692"/>
    </source>
</evidence>
<organism evidence="11">
    <name type="scientific">Timema monikensis</name>
    <dbReference type="NCBI Taxonomy" id="170555"/>
    <lineage>
        <taxon>Eukaryota</taxon>
        <taxon>Metazoa</taxon>
        <taxon>Ecdysozoa</taxon>
        <taxon>Arthropoda</taxon>
        <taxon>Hexapoda</taxon>
        <taxon>Insecta</taxon>
        <taxon>Pterygota</taxon>
        <taxon>Neoptera</taxon>
        <taxon>Polyneoptera</taxon>
        <taxon>Phasmatodea</taxon>
        <taxon>Timematodea</taxon>
        <taxon>Timematoidea</taxon>
        <taxon>Timematidae</taxon>
        <taxon>Timema</taxon>
    </lineage>
</organism>
<dbReference type="EMBL" id="OB794739">
    <property type="protein sequence ID" value="CAD7430995.1"/>
    <property type="molecule type" value="Genomic_DNA"/>
</dbReference>
<evidence type="ECO:0000256" key="2">
    <source>
        <dbReference type="ARBA" id="ARBA00022448"/>
    </source>
</evidence>
<dbReference type="SUPFAM" id="SSF81324">
    <property type="entry name" value="Voltage-gated potassium channels"/>
    <property type="match status" value="1"/>
</dbReference>
<evidence type="ECO:0000256" key="9">
    <source>
        <dbReference type="SAM" id="Phobius"/>
    </source>
</evidence>
<feature type="transmembrane region" description="Helical" evidence="9">
    <location>
        <begin position="57"/>
        <end position="90"/>
    </location>
</feature>
<evidence type="ECO:0000256" key="7">
    <source>
        <dbReference type="ARBA" id="ARBA00023303"/>
    </source>
</evidence>
<evidence type="ECO:0000259" key="10">
    <source>
        <dbReference type="Pfam" id="PF07885"/>
    </source>
</evidence>
<keyword evidence="6 9" id="KW-0472">Membrane</keyword>
<gene>
    <name evidence="11" type="ORF">TMSB3V08_LOCUS7740</name>
</gene>
<sequence>MENPFGKSILSKLDLGSNLDLPVFGILVYCESSALDRTAIETGCYGNLVPVTFWGRLFCVLFALIGLPLTLSVIADMGHMFATAVSAVYARLRPRLTFLGHVNTAGRRSLSALAAVVFLLFYLAAGAGIFMLWEEEWGFFEGFYFCFITMTTIGFGDLVPNKPKYMLLCTMYILVGLALTSTIFELVRMQYAQSWRRLQELSGPFADTLRRLGESAGGGIDVTSLQRFLTMASGPKSLHTGTHGTKQQQREWEEAMAAVLRDISGPSKKNQPPVMQIIIYESSV</sequence>
<evidence type="ECO:0000256" key="8">
    <source>
        <dbReference type="RuleBase" id="RU003857"/>
    </source>
</evidence>
<evidence type="ECO:0000256" key="5">
    <source>
        <dbReference type="ARBA" id="ARBA00023065"/>
    </source>
</evidence>
<feature type="transmembrane region" description="Helical" evidence="9">
    <location>
        <begin position="165"/>
        <end position="187"/>
    </location>
</feature>
<dbReference type="GO" id="GO:0030322">
    <property type="term" value="P:stabilization of membrane potential"/>
    <property type="evidence" value="ECO:0007669"/>
    <property type="project" value="TreeGrafter"/>
</dbReference>
<evidence type="ECO:0000256" key="6">
    <source>
        <dbReference type="ARBA" id="ARBA00023136"/>
    </source>
</evidence>
<evidence type="ECO:0000256" key="1">
    <source>
        <dbReference type="ARBA" id="ARBA00004141"/>
    </source>
</evidence>
<dbReference type="AlphaFoldDB" id="A0A7R9EDH1"/>
<comment type="subcellular location">
    <subcellularLocation>
        <location evidence="1">Membrane</location>
        <topology evidence="1">Multi-pass membrane protein</topology>
    </subcellularLocation>
</comment>
<reference evidence="11" key="1">
    <citation type="submission" date="2020-11" db="EMBL/GenBank/DDBJ databases">
        <authorList>
            <person name="Tran Van P."/>
        </authorList>
    </citation>
    <scope>NUCLEOTIDE SEQUENCE</scope>
</reference>
<comment type="similarity">
    <text evidence="8">Belongs to the two pore domain potassium channel (TC 1.A.1.8) family.</text>
</comment>
<keyword evidence="2 8" id="KW-0813">Transport</keyword>
<keyword evidence="7 8" id="KW-0407">Ion channel</keyword>
<accession>A0A7R9EDH1</accession>
<dbReference type="PRINTS" id="PR01333">
    <property type="entry name" value="2POREKCHANEL"/>
</dbReference>
<dbReference type="Pfam" id="PF07885">
    <property type="entry name" value="Ion_trans_2"/>
    <property type="match status" value="2"/>
</dbReference>
<dbReference type="GO" id="GO:0015271">
    <property type="term" value="F:outward rectifier potassium channel activity"/>
    <property type="evidence" value="ECO:0007669"/>
    <property type="project" value="TreeGrafter"/>
</dbReference>
<evidence type="ECO:0000313" key="11">
    <source>
        <dbReference type="EMBL" id="CAD7430995.1"/>
    </source>
</evidence>
<evidence type="ECO:0000256" key="4">
    <source>
        <dbReference type="ARBA" id="ARBA00022989"/>
    </source>
</evidence>
<feature type="transmembrane region" description="Helical" evidence="9">
    <location>
        <begin position="110"/>
        <end position="132"/>
    </location>
</feature>
<feature type="domain" description="Potassium channel" evidence="10">
    <location>
        <begin position="45"/>
        <end position="81"/>
    </location>
</feature>
<dbReference type="InterPro" id="IPR013099">
    <property type="entry name" value="K_chnl_dom"/>
</dbReference>
<dbReference type="GO" id="GO:0005886">
    <property type="term" value="C:plasma membrane"/>
    <property type="evidence" value="ECO:0007669"/>
    <property type="project" value="TreeGrafter"/>
</dbReference>
<dbReference type="Gene3D" id="1.10.287.70">
    <property type="match status" value="1"/>
</dbReference>
<feature type="domain" description="Potassium channel" evidence="10">
    <location>
        <begin position="118"/>
        <end position="187"/>
    </location>
</feature>
<dbReference type="PANTHER" id="PTHR11003:SF142">
    <property type="entry name" value="POTASSIUM CHANNEL DOMAIN-CONTAINING PROTEIN"/>
    <property type="match status" value="1"/>
</dbReference>
<dbReference type="GO" id="GO:0022841">
    <property type="term" value="F:potassium ion leak channel activity"/>
    <property type="evidence" value="ECO:0007669"/>
    <property type="project" value="TreeGrafter"/>
</dbReference>
<keyword evidence="4 9" id="KW-1133">Transmembrane helix</keyword>
<keyword evidence="3 8" id="KW-0812">Transmembrane</keyword>
<protein>
    <recommendedName>
        <fullName evidence="10">Potassium channel domain-containing protein</fullName>
    </recommendedName>
</protein>
<proteinExistence type="inferred from homology"/>